<dbReference type="InterPro" id="IPR027417">
    <property type="entry name" value="P-loop_NTPase"/>
</dbReference>
<name>A0A0L7LHT4_OPEBR</name>
<dbReference type="GO" id="GO:0016887">
    <property type="term" value="F:ATP hydrolysis activity"/>
    <property type="evidence" value="ECO:0007669"/>
    <property type="project" value="InterPro"/>
</dbReference>
<proteinExistence type="predicted"/>
<comment type="caution">
    <text evidence="8">The sequence shown here is derived from an EMBL/GenBank/DDBJ whole genome shotgun (WGS) entry which is preliminary data.</text>
</comment>
<keyword evidence="5 6" id="KW-0472">Membrane</keyword>
<dbReference type="InterPro" id="IPR050173">
    <property type="entry name" value="ABC_transporter_C-like"/>
</dbReference>
<organism evidence="8 9">
    <name type="scientific">Operophtera brumata</name>
    <name type="common">Winter moth</name>
    <name type="synonym">Phalaena brumata</name>
    <dbReference type="NCBI Taxonomy" id="104452"/>
    <lineage>
        <taxon>Eukaryota</taxon>
        <taxon>Metazoa</taxon>
        <taxon>Ecdysozoa</taxon>
        <taxon>Arthropoda</taxon>
        <taxon>Hexapoda</taxon>
        <taxon>Insecta</taxon>
        <taxon>Pterygota</taxon>
        <taxon>Neoptera</taxon>
        <taxon>Endopterygota</taxon>
        <taxon>Lepidoptera</taxon>
        <taxon>Glossata</taxon>
        <taxon>Ditrysia</taxon>
        <taxon>Geometroidea</taxon>
        <taxon>Geometridae</taxon>
        <taxon>Larentiinae</taxon>
        <taxon>Operophtera</taxon>
    </lineage>
</organism>
<evidence type="ECO:0000313" key="8">
    <source>
        <dbReference type="EMBL" id="KOB74924.1"/>
    </source>
</evidence>
<feature type="transmembrane region" description="Helical" evidence="6">
    <location>
        <begin position="242"/>
        <end position="266"/>
    </location>
</feature>
<dbReference type="CDD" id="cd03250">
    <property type="entry name" value="ABCC_MRP_domain1"/>
    <property type="match status" value="1"/>
</dbReference>
<dbReference type="Pfam" id="PF00005">
    <property type="entry name" value="ABC_tran"/>
    <property type="match status" value="1"/>
</dbReference>
<dbReference type="STRING" id="104452.A0A0L7LHT4"/>
<sequence length="651" mass="73207">GFGARNSRLRRSLSHQDDAALVVRDVSASWTGDPHLLALKNVSFRLRKGKLCAIIGSVGSGKSSILQLLLKELPAATGTFSVNGRVSYACQEAWLFPSTVRENILFGLPFDQEKYKRVCRVSALEKDFKQFPYGDQTLVGERGVSLSGGQRARINLARAVYRELFEGCINGYLRGKTRILVTHQIHFLKAADYIIVMNEQSSVNDGEELPQFEAQKVEEEERQSGNLKWEVITAYFRAGGSIFFICFTVLLVLMATTSAAAADYWVSYWSNQMALYEDGLDGAEMACILLTNIRVVPFAELCVRASNNLHNSMFSTMIKGIMRFFDTSSSGKTLLDVLQIYGTLGAILVLNAIALYWTLIPSAVLLILFFFMVKDLHTSAWNGYLGGGSTFGFYLDTMCLIYLATVIFVFIFLDFAMLQHGARMLVEFLAQLTSVERVLEYTRIETEKNLYEGQVAMPTAWPHRGRVVFQDVNMRYAPNEAPVLQSLNIGLRSKISIIPQEPVLFSATIRYNLDPFDIYSDDDLWRALEQVDLKSAVPSLDFKVTEGGSNFSIGQRQLITDNFIQQTIRREFAECTVLTIAHRLNTIMDSDRVLVMSFGKVAEFEHPYILMSDPNSHLSSMVRETGDKNSAKLFQIAKDAYFQSNLKENAR</sequence>
<dbReference type="Gene3D" id="1.20.1560.10">
    <property type="entry name" value="ABC transporter type 1, transmembrane domain"/>
    <property type="match status" value="1"/>
</dbReference>
<evidence type="ECO:0000259" key="7">
    <source>
        <dbReference type="PROSITE" id="PS50893"/>
    </source>
</evidence>
<keyword evidence="3" id="KW-0067">ATP-binding</keyword>
<dbReference type="AlphaFoldDB" id="A0A0L7LHT4"/>
<evidence type="ECO:0000313" key="9">
    <source>
        <dbReference type="Proteomes" id="UP000037510"/>
    </source>
</evidence>
<dbReference type="PANTHER" id="PTHR24223:SF415">
    <property type="entry name" value="FI20190P1"/>
    <property type="match status" value="1"/>
</dbReference>
<feature type="non-terminal residue" evidence="8">
    <location>
        <position position="1"/>
    </location>
</feature>
<feature type="transmembrane region" description="Helical" evidence="6">
    <location>
        <begin position="393"/>
        <end position="415"/>
    </location>
</feature>
<dbReference type="PROSITE" id="PS50893">
    <property type="entry name" value="ABC_TRANSPORTER_2"/>
    <property type="match status" value="1"/>
</dbReference>
<evidence type="ECO:0000256" key="5">
    <source>
        <dbReference type="ARBA" id="ARBA00023136"/>
    </source>
</evidence>
<gene>
    <name evidence="8" type="ORF">OBRU01_05901</name>
</gene>
<dbReference type="SUPFAM" id="SSF52540">
    <property type="entry name" value="P-loop containing nucleoside triphosphate hydrolases"/>
    <property type="match status" value="2"/>
</dbReference>
<dbReference type="PROSITE" id="PS00211">
    <property type="entry name" value="ABC_TRANSPORTER_1"/>
    <property type="match status" value="1"/>
</dbReference>
<keyword evidence="9" id="KW-1185">Reference proteome</keyword>
<evidence type="ECO:0000256" key="2">
    <source>
        <dbReference type="ARBA" id="ARBA00022741"/>
    </source>
</evidence>
<evidence type="ECO:0000256" key="3">
    <source>
        <dbReference type="ARBA" id="ARBA00022840"/>
    </source>
</evidence>
<dbReference type="GO" id="GO:0042626">
    <property type="term" value="F:ATPase-coupled transmembrane transporter activity"/>
    <property type="evidence" value="ECO:0007669"/>
    <property type="project" value="TreeGrafter"/>
</dbReference>
<dbReference type="Proteomes" id="UP000037510">
    <property type="component" value="Unassembled WGS sequence"/>
</dbReference>
<dbReference type="Gene3D" id="3.40.50.300">
    <property type="entry name" value="P-loop containing nucleotide triphosphate hydrolases"/>
    <property type="match status" value="3"/>
</dbReference>
<evidence type="ECO:0000256" key="4">
    <source>
        <dbReference type="ARBA" id="ARBA00022989"/>
    </source>
</evidence>
<dbReference type="InterPro" id="IPR036640">
    <property type="entry name" value="ABC1_TM_sf"/>
</dbReference>
<keyword evidence="4 6" id="KW-1133">Transmembrane helix</keyword>
<feature type="transmembrane region" description="Helical" evidence="6">
    <location>
        <begin position="340"/>
        <end position="373"/>
    </location>
</feature>
<keyword evidence="1 6" id="KW-0812">Transmembrane</keyword>
<dbReference type="GO" id="GO:0016020">
    <property type="term" value="C:membrane"/>
    <property type="evidence" value="ECO:0007669"/>
    <property type="project" value="InterPro"/>
</dbReference>
<evidence type="ECO:0000256" key="6">
    <source>
        <dbReference type="SAM" id="Phobius"/>
    </source>
</evidence>
<keyword evidence="2" id="KW-0547">Nucleotide-binding</keyword>
<dbReference type="PANTHER" id="PTHR24223">
    <property type="entry name" value="ATP-BINDING CASSETTE SUB-FAMILY C"/>
    <property type="match status" value="1"/>
</dbReference>
<protein>
    <recommendedName>
        <fullName evidence="7">ABC transporter domain-containing protein</fullName>
    </recommendedName>
</protein>
<dbReference type="InterPro" id="IPR017871">
    <property type="entry name" value="ABC_transporter-like_CS"/>
</dbReference>
<dbReference type="EMBL" id="JTDY01001084">
    <property type="protein sequence ID" value="KOB74924.1"/>
    <property type="molecule type" value="Genomic_DNA"/>
</dbReference>
<accession>A0A0L7LHT4</accession>
<evidence type="ECO:0000256" key="1">
    <source>
        <dbReference type="ARBA" id="ARBA00022692"/>
    </source>
</evidence>
<feature type="non-terminal residue" evidence="8">
    <location>
        <position position="651"/>
    </location>
</feature>
<dbReference type="InterPro" id="IPR003439">
    <property type="entry name" value="ABC_transporter-like_ATP-bd"/>
</dbReference>
<feature type="domain" description="ABC transporter" evidence="7">
    <location>
        <begin position="21"/>
        <end position="224"/>
    </location>
</feature>
<dbReference type="GO" id="GO:0005524">
    <property type="term" value="F:ATP binding"/>
    <property type="evidence" value="ECO:0007669"/>
    <property type="project" value="UniProtKB-KW"/>
</dbReference>
<reference evidence="8 9" key="1">
    <citation type="journal article" date="2015" name="Genome Biol. Evol.">
        <title>The genome of winter moth (Operophtera brumata) provides a genomic perspective on sexual dimorphism and phenology.</title>
        <authorList>
            <person name="Derks M.F."/>
            <person name="Smit S."/>
            <person name="Salis L."/>
            <person name="Schijlen E."/>
            <person name="Bossers A."/>
            <person name="Mateman C."/>
            <person name="Pijl A.S."/>
            <person name="de Ridder D."/>
            <person name="Groenen M.A."/>
            <person name="Visser M.E."/>
            <person name="Megens H.J."/>
        </authorList>
    </citation>
    <scope>NUCLEOTIDE SEQUENCE [LARGE SCALE GENOMIC DNA]</scope>
    <source>
        <strain evidence="8">WM2013NL</strain>
        <tissue evidence="8">Head and thorax</tissue>
    </source>
</reference>